<evidence type="ECO:0000313" key="2">
    <source>
        <dbReference type="EnsemblMetazoa" id="XP_028516575.1"/>
    </source>
</evidence>
<dbReference type="RefSeq" id="XP_028516575.1">
    <property type="nucleotide sequence ID" value="XM_028660774.1"/>
</dbReference>
<name>A0A913YM75_EXADI</name>
<evidence type="ECO:0000256" key="1">
    <source>
        <dbReference type="SAM" id="MobiDB-lite"/>
    </source>
</evidence>
<keyword evidence="3" id="KW-1185">Reference proteome</keyword>
<accession>A0A913YM75</accession>
<dbReference type="AlphaFoldDB" id="A0A913YM75"/>
<feature type="region of interest" description="Disordered" evidence="1">
    <location>
        <begin position="78"/>
        <end position="131"/>
    </location>
</feature>
<dbReference type="Proteomes" id="UP000887567">
    <property type="component" value="Unplaced"/>
</dbReference>
<feature type="region of interest" description="Disordered" evidence="1">
    <location>
        <begin position="303"/>
        <end position="324"/>
    </location>
</feature>
<dbReference type="EnsemblMetazoa" id="XM_028660774.1">
    <property type="protein sequence ID" value="XP_028516575.1"/>
    <property type="gene ID" value="LOC110244852"/>
</dbReference>
<proteinExistence type="predicted"/>
<feature type="compositionally biased region" description="Polar residues" evidence="1">
    <location>
        <begin position="90"/>
        <end position="99"/>
    </location>
</feature>
<feature type="compositionally biased region" description="Polar residues" evidence="1">
    <location>
        <begin position="306"/>
        <end position="318"/>
    </location>
</feature>
<evidence type="ECO:0000313" key="3">
    <source>
        <dbReference type="Proteomes" id="UP000887567"/>
    </source>
</evidence>
<dbReference type="KEGG" id="epa:110244852"/>
<protein>
    <submittedName>
        <fullName evidence="2">Uncharacterized protein</fullName>
    </submittedName>
</protein>
<organism evidence="2 3">
    <name type="scientific">Exaiptasia diaphana</name>
    <name type="common">Tropical sea anemone</name>
    <name type="synonym">Aiptasia pulchella</name>
    <dbReference type="NCBI Taxonomy" id="2652724"/>
    <lineage>
        <taxon>Eukaryota</taxon>
        <taxon>Metazoa</taxon>
        <taxon>Cnidaria</taxon>
        <taxon>Anthozoa</taxon>
        <taxon>Hexacorallia</taxon>
        <taxon>Actiniaria</taxon>
        <taxon>Aiptasiidae</taxon>
        <taxon>Exaiptasia</taxon>
    </lineage>
</organism>
<reference evidence="2" key="1">
    <citation type="submission" date="2022-11" db="UniProtKB">
        <authorList>
            <consortium name="EnsemblMetazoa"/>
        </authorList>
    </citation>
    <scope>IDENTIFICATION</scope>
</reference>
<feature type="compositionally biased region" description="Low complexity" evidence="1">
    <location>
        <begin position="107"/>
        <end position="131"/>
    </location>
</feature>
<dbReference type="GeneID" id="110244852"/>
<sequence length="324" mass="34314">MTIVRGRVVFSRANVESSGTCGKDSNIELICQESIPNACPSTMSSGYASNRNFDEVFESTVTNLLQEKIHLNRRPSYHLSSPLQGMIPNSALTGLPSSSGKRKRSKTTTTTTTEFLHSNSSESPTPSTSFSISEILSETTKRTAEVQTGPSLILSVDTPFRSHKKKKQEIDTSCPSPKSVKIATFSKAPPTHSASGIPEISGVAGGGVGTLCRPIAIPGDKASKVDSVPSTRMVPVGGSAAFVPCVSNFSSEPLCGKKVNCGCSAHTKHHARYNPVLQSFGSTKTDPLVIDSDDEENPVIIDLDDVNSSKVQSPTVSSAAKEVL</sequence>